<dbReference type="CDD" id="cd01991">
    <property type="entry name" value="Asn_synthase_B_C"/>
    <property type="match status" value="1"/>
</dbReference>
<dbReference type="GO" id="GO:0006529">
    <property type="term" value="P:asparagine biosynthetic process"/>
    <property type="evidence" value="ECO:0007669"/>
    <property type="project" value="UniProtKB-KW"/>
</dbReference>
<dbReference type="EMBL" id="WJBH02000001">
    <property type="protein sequence ID" value="KAI9564912.1"/>
    <property type="molecule type" value="Genomic_DNA"/>
</dbReference>
<accession>A0AAD5L2M5</accession>
<dbReference type="Pfam" id="PF00733">
    <property type="entry name" value="Asn_synthase"/>
    <property type="match status" value="1"/>
</dbReference>
<dbReference type="PANTHER" id="PTHR45937">
    <property type="entry name" value="ASPARAGINE SYNTHETASE DOMAIN-CONTAINING PROTEIN 1"/>
    <property type="match status" value="1"/>
</dbReference>
<evidence type="ECO:0000313" key="5">
    <source>
        <dbReference type="EMBL" id="KAI9564912.1"/>
    </source>
</evidence>
<dbReference type="PANTHER" id="PTHR45937:SF1">
    <property type="entry name" value="ASPARAGINE SYNTHETASE DOMAIN-CONTAINING PROTEIN 1"/>
    <property type="match status" value="1"/>
</dbReference>
<evidence type="ECO:0000256" key="2">
    <source>
        <dbReference type="ARBA" id="ARBA00022888"/>
    </source>
</evidence>
<sequence length="594" mass="66937">MCGILLCVTNEVEDDRNIQQQVNNGDRDALKRRGPDASREIEIYFPTTWKAIFSGHTLWLQGNAPNVQPLIDSIGNILLWNGDVFYNQIGGECIPKGLSDSAFLLQKLEHVETVEEICNILEMINGPWSLVYYRKNLDKIITGRDRFVQEHNNEEYQNTKLLLQLRFGRHSLLWNCRAGDEEILNSLLITSSSSLESAQNSTLCEIPASHLFQISFGKTIQVKKIHPRKPYAVNNKPISEHTFFDWVPHSLENKSSDHIISEYLNICQKEVEGLKGILLASIKSRIECQPMLCKTCVPVHLSGENVQCTHSKVAILFSGGLDSSVLAALTDRVWPKNESIDLLNVAFPLRNKKNPSANEFDVPDRLTGLQALEELRTLNPSRKWNFCEINVELDELLEMRKSKIAALIHPASTVLDDSIGCAQWFAARGQGILTGCSNREKYVSPARVVLMGAGADEQMAGYARHRQRFANGGWPSLITEVEMEMNRISERNLGRDNRILADHGRAPRLPYLDEMVVDYLAQLPIWTKVDLRLPIGLGDKIILRALAYQLGLPKTALEPKRAIQFGSRIAKTEARKEKGSHICDRLTKSLELGQ</sequence>
<dbReference type="InterPro" id="IPR051857">
    <property type="entry name" value="Asn_synthetase_domain"/>
</dbReference>
<dbReference type="InterPro" id="IPR001962">
    <property type="entry name" value="Asn_synthase"/>
</dbReference>
<protein>
    <recommendedName>
        <fullName evidence="4">Asparagine synthetase domain-containing protein</fullName>
    </recommendedName>
</protein>
<keyword evidence="3" id="KW-0315">Glutamine amidotransferase</keyword>
<dbReference type="Gene3D" id="3.40.50.620">
    <property type="entry name" value="HUPs"/>
    <property type="match status" value="1"/>
</dbReference>
<dbReference type="GO" id="GO:0004066">
    <property type="term" value="F:asparagine synthase (glutamine-hydrolyzing) activity"/>
    <property type="evidence" value="ECO:0007669"/>
    <property type="project" value="InterPro"/>
</dbReference>
<reference evidence="5 6" key="1">
    <citation type="submission" date="2022-05" db="EMBL/GenBank/DDBJ databases">
        <title>A multi-omics perspective on studying reproductive biology in Daphnia sinensis.</title>
        <authorList>
            <person name="Jia J."/>
        </authorList>
    </citation>
    <scope>NUCLEOTIDE SEQUENCE [LARGE SCALE GENOMIC DNA]</scope>
    <source>
        <strain evidence="5 6">WSL</strain>
    </source>
</reference>
<dbReference type="SUPFAM" id="SSF52402">
    <property type="entry name" value="Adenine nucleotide alpha hydrolases-like"/>
    <property type="match status" value="1"/>
</dbReference>
<keyword evidence="6" id="KW-1185">Reference proteome</keyword>
<name>A0AAD5L2M5_9CRUS</name>
<keyword evidence="2" id="KW-0061">Asparagine biosynthesis</keyword>
<proteinExistence type="predicted"/>
<evidence type="ECO:0000313" key="6">
    <source>
        <dbReference type="Proteomes" id="UP000820818"/>
    </source>
</evidence>
<dbReference type="Gene3D" id="3.60.20.10">
    <property type="entry name" value="Glutamine Phosphoribosylpyrophosphate, subunit 1, domain 1"/>
    <property type="match status" value="1"/>
</dbReference>
<organism evidence="5 6">
    <name type="scientific">Daphnia sinensis</name>
    <dbReference type="NCBI Taxonomy" id="1820382"/>
    <lineage>
        <taxon>Eukaryota</taxon>
        <taxon>Metazoa</taxon>
        <taxon>Ecdysozoa</taxon>
        <taxon>Arthropoda</taxon>
        <taxon>Crustacea</taxon>
        <taxon>Branchiopoda</taxon>
        <taxon>Diplostraca</taxon>
        <taxon>Cladocera</taxon>
        <taxon>Anomopoda</taxon>
        <taxon>Daphniidae</taxon>
        <taxon>Daphnia</taxon>
        <taxon>Daphnia similis group</taxon>
    </lineage>
</organism>
<evidence type="ECO:0000259" key="4">
    <source>
        <dbReference type="Pfam" id="PF00733"/>
    </source>
</evidence>
<comment type="caution">
    <text evidence="5">The sequence shown here is derived from an EMBL/GenBank/DDBJ whole genome shotgun (WGS) entry which is preliminary data.</text>
</comment>
<dbReference type="SUPFAM" id="SSF56235">
    <property type="entry name" value="N-terminal nucleophile aminohydrolases (Ntn hydrolases)"/>
    <property type="match status" value="1"/>
</dbReference>
<feature type="domain" description="Asparagine synthetase" evidence="4">
    <location>
        <begin position="474"/>
        <end position="572"/>
    </location>
</feature>
<dbReference type="InterPro" id="IPR029055">
    <property type="entry name" value="Ntn_hydrolases_N"/>
</dbReference>
<evidence type="ECO:0000256" key="3">
    <source>
        <dbReference type="ARBA" id="ARBA00022962"/>
    </source>
</evidence>
<dbReference type="InterPro" id="IPR014729">
    <property type="entry name" value="Rossmann-like_a/b/a_fold"/>
</dbReference>
<evidence type="ECO:0000256" key="1">
    <source>
        <dbReference type="ARBA" id="ARBA00022605"/>
    </source>
</evidence>
<gene>
    <name evidence="5" type="ORF">GHT06_008653</name>
</gene>
<dbReference type="AlphaFoldDB" id="A0AAD5L2M5"/>
<keyword evidence="1" id="KW-0028">Amino-acid biosynthesis</keyword>
<dbReference type="Proteomes" id="UP000820818">
    <property type="component" value="Linkage Group LG1"/>
</dbReference>